<evidence type="ECO:0000256" key="11">
    <source>
        <dbReference type="ARBA" id="ARBA00044668"/>
    </source>
</evidence>
<feature type="transmembrane region" description="Helical" evidence="15">
    <location>
        <begin position="495"/>
        <end position="515"/>
    </location>
</feature>
<dbReference type="AlphaFoldDB" id="A0A7S2HXE9"/>
<comment type="catalytic activity">
    <reaction evidence="8">
        <text>D-glucose(out) = D-glucose(in)</text>
        <dbReference type="Rhea" id="RHEA:60376"/>
        <dbReference type="ChEBI" id="CHEBI:4167"/>
    </reaction>
    <physiologicalReaction direction="left-to-right" evidence="8">
        <dbReference type="Rhea" id="RHEA:60377"/>
    </physiologicalReaction>
</comment>
<feature type="domain" description="Major facilitator superfamily (MFS) profile" evidence="16">
    <location>
        <begin position="87"/>
        <end position="519"/>
    </location>
</feature>
<comment type="catalytic activity">
    <reaction evidence="11">
        <text>D-glucosamine(out) = D-glucosamine(in)</text>
        <dbReference type="Rhea" id="RHEA:78423"/>
        <dbReference type="ChEBI" id="CHEBI:58723"/>
    </reaction>
    <physiologicalReaction direction="left-to-right" evidence="11">
        <dbReference type="Rhea" id="RHEA:78424"/>
    </physiologicalReaction>
</comment>
<sequence>MSLNTSNSAQMNMSGSFGSSLYLAEWTKETEEIRAEIHRSSPHTGPIVDDDGFHDEKKSALVDEDTPLVGKVKKAYGGLNATLLTTVTVVTVGSSFQFGYGTGVMNNSKDFIMDYFHNHGKDYTLMGWGTTVSCYGIGGLLGSVIGPKVIGKCCGRRATLLFNNLFLVISSLLIAFAPLWWWQAIGRIFVGITAGVATAVVPTYFSEISPVEVRGAIGTMHQLGITIGILVSQLLSTPSLNLMGSEERWRWLFFVPVLCGAVELIVLPFCPESPSYLYITKGQDEAREAIVKLQSENVADEYLGYIREEITAEAIGHNDMTVIELFRDKTLRKQLIVGVTVQLMMQFSGIDAVFYYSTSVFKQAAVADPELATTCLGIINVIVTIFAVKFMDKAGRKVLLVYSWIGMMCSYTLLTTSFVLKPYVGFMDQLSVVATTGVIIFFAFGPGCIAWFIIAEIFPLYARDTAMVIGIFINWIANWFVAFTFPILLEYTQPFTFLVFVGTTTYFLHFTLRYVPETKGLTISQVTKEFDSIKLWMC</sequence>
<evidence type="ECO:0000256" key="1">
    <source>
        <dbReference type="ARBA" id="ARBA00004141"/>
    </source>
</evidence>
<feature type="transmembrane region" description="Helical" evidence="15">
    <location>
        <begin position="217"/>
        <end position="237"/>
    </location>
</feature>
<dbReference type="InterPro" id="IPR005828">
    <property type="entry name" value="MFS_sugar_transport-like"/>
</dbReference>
<proteinExistence type="inferred from homology"/>
<protein>
    <recommendedName>
        <fullName evidence="13">Hexose transporter 1</fullName>
    </recommendedName>
</protein>
<feature type="transmembrane region" description="Helical" evidence="15">
    <location>
        <begin position="432"/>
        <end position="454"/>
    </location>
</feature>
<feature type="transmembrane region" description="Helical" evidence="15">
    <location>
        <begin position="371"/>
        <end position="391"/>
    </location>
</feature>
<feature type="transmembrane region" description="Helical" evidence="15">
    <location>
        <begin position="335"/>
        <end position="356"/>
    </location>
</feature>
<evidence type="ECO:0000256" key="12">
    <source>
        <dbReference type="ARBA" id="ARBA00044710"/>
    </source>
</evidence>
<dbReference type="SUPFAM" id="SSF103473">
    <property type="entry name" value="MFS general substrate transporter"/>
    <property type="match status" value="1"/>
</dbReference>
<evidence type="ECO:0000256" key="4">
    <source>
        <dbReference type="ARBA" id="ARBA00022692"/>
    </source>
</evidence>
<feature type="transmembrane region" description="Helical" evidence="15">
    <location>
        <begin position="249"/>
        <end position="270"/>
    </location>
</feature>
<accession>A0A7S2HXE9</accession>
<dbReference type="InterPro" id="IPR020846">
    <property type="entry name" value="MFS_dom"/>
</dbReference>
<comment type="catalytic activity">
    <reaction evidence="10">
        <text>D-mannose(out) = D-mannose(in)</text>
        <dbReference type="Rhea" id="RHEA:78391"/>
        <dbReference type="ChEBI" id="CHEBI:4208"/>
    </reaction>
    <physiologicalReaction direction="left-to-right" evidence="10">
        <dbReference type="Rhea" id="RHEA:78392"/>
    </physiologicalReaction>
</comment>
<organism evidence="17">
    <name type="scientific">Helicotheca tamesis</name>
    <dbReference type="NCBI Taxonomy" id="374047"/>
    <lineage>
        <taxon>Eukaryota</taxon>
        <taxon>Sar</taxon>
        <taxon>Stramenopiles</taxon>
        <taxon>Ochrophyta</taxon>
        <taxon>Bacillariophyta</taxon>
        <taxon>Mediophyceae</taxon>
        <taxon>Lithodesmiophycidae</taxon>
        <taxon>Lithodesmiales</taxon>
        <taxon>Lithodesmiaceae</taxon>
        <taxon>Helicotheca</taxon>
    </lineage>
</organism>
<evidence type="ECO:0000256" key="15">
    <source>
        <dbReference type="SAM" id="Phobius"/>
    </source>
</evidence>
<keyword evidence="4 15" id="KW-0812">Transmembrane</keyword>
<comment type="catalytic activity">
    <reaction evidence="9">
        <text>D-xylose(out) = D-xylose(in)</text>
        <dbReference type="Rhea" id="RHEA:78427"/>
        <dbReference type="ChEBI" id="CHEBI:53455"/>
    </reaction>
    <physiologicalReaction direction="left-to-right" evidence="9">
        <dbReference type="Rhea" id="RHEA:78428"/>
    </physiologicalReaction>
</comment>
<comment type="catalytic activity">
    <reaction evidence="7">
        <text>D-galactose(in) = D-galactose(out)</text>
        <dbReference type="Rhea" id="RHEA:34915"/>
        <dbReference type="ChEBI" id="CHEBI:4139"/>
    </reaction>
    <physiologicalReaction direction="right-to-left" evidence="7">
        <dbReference type="Rhea" id="RHEA:34917"/>
    </physiologicalReaction>
</comment>
<keyword evidence="6 15" id="KW-0472">Membrane</keyword>
<feature type="transmembrane region" description="Helical" evidence="15">
    <location>
        <begin position="125"/>
        <end position="146"/>
    </location>
</feature>
<dbReference type="GO" id="GO:0015149">
    <property type="term" value="F:hexose transmembrane transporter activity"/>
    <property type="evidence" value="ECO:0007669"/>
    <property type="project" value="TreeGrafter"/>
</dbReference>
<evidence type="ECO:0000256" key="9">
    <source>
        <dbReference type="ARBA" id="ARBA00044656"/>
    </source>
</evidence>
<evidence type="ECO:0000256" key="5">
    <source>
        <dbReference type="ARBA" id="ARBA00022989"/>
    </source>
</evidence>
<keyword evidence="5 15" id="KW-1133">Transmembrane helix</keyword>
<feature type="transmembrane region" description="Helical" evidence="15">
    <location>
        <begin position="81"/>
        <end position="105"/>
    </location>
</feature>
<evidence type="ECO:0000313" key="17">
    <source>
        <dbReference type="EMBL" id="CAD9502582.1"/>
    </source>
</evidence>
<evidence type="ECO:0000256" key="8">
    <source>
        <dbReference type="ARBA" id="ARBA00044648"/>
    </source>
</evidence>
<dbReference type="Gene3D" id="1.20.1250.20">
    <property type="entry name" value="MFS general substrate transporter like domains"/>
    <property type="match status" value="1"/>
</dbReference>
<feature type="transmembrane region" description="Helical" evidence="15">
    <location>
        <begin position="188"/>
        <end position="205"/>
    </location>
</feature>
<feature type="transmembrane region" description="Helical" evidence="15">
    <location>
        <begin position="398"/>
        <end position="420"/>
    </location>
</feature>
<evidence type="ECO:0000259" key="16">
    <source>
        <dbReference type="PROSITE" id="PS50850"/>
    </source>
</evidence>
<reference evidence="17" key="1">
    <citation type="submission" date="2021-01" db="EMBL/GenBank/DDBJ databases">
        <authorList>
            <person name="Corre E."/>
            <person name="Pelletier E."/>
            <person name="Niang G."/>
            <person name="Scheremetjew M."/>
            <person name="Finn R."/>
            <person name="Kale V."/>
            <person name="Holt S."/>
            <person name="Cochrane G."/>
            <person name="Meng A."/>
            <person name="Brown T."/>
            <person name="Cohen L."/>
        </authorList>
    </citation>
    <scope>NUCLEOTIDE SEQUENCE</scope>
    <source>
        <strain evidence="17">CCMP826</strain>
    </source>
</reference>
<name>A0A7S2HXE9_9STRA</name>
<feature type="transmembrane region" description="Helical" evidence="15">
    <location>
        <begin position="466"/>
        <end position="489"/>
    </location>
</feature>
<evidence type="ECO:0000256" key="7">
    <source>
        <dbReference type="ARBA" id="ARBA00044637"/>
    </source>
</evidence>
<dbReference type="InterPro" id="IPR045263">
    <property type="entry name" value="GLUT"/>
</dbReference>
<dbReference type="PRINTS" id="PR00171">
    <property type="entry name" value="SUGRTRNSPORT"/>
</dbReference>
<dbReference type="NCBIfam" id="TIGR00879">
    <property type="entry name" value="SP"/>
    <property type="match status" value="1"/>
</dbReference>
<feature type="transmembrane region" description="Helical" evidence="15">
    <location>
        <begin position="158"/>
        <end position="182"/>
    </location>
</feature>
<dbReference type="InterPro" id="IPR036259">
    <property type="entry name" value="MFS_trans_sf"/>
</dbReference>
<evidence type="ECO:0000256" key="3">
    <source>
        <dbReference type="ARBA" id="ARBA00022448"/>
    </source>
</evidence>
<dbReference type="PANTHER" id="PTHR23503:SF8">
    <property type="entry name" value="FACILITATED GLUCOSE TRANSPORTER PROTEIN 1"/>
    <property type="match status" value="1"/>
</dbReference>
<evidence type="ECO:0000256" key="13">
    <source>
        <dbReference type="ARBA" id="ARBA00044780"/>
    </source>
</evidence>
<comment type="catalytic activity">
    <reaction evidence="12">
        <text>D-fructose(out) = D-fructose(in)</text>
        <dbReference type="Rhea" id="RHEA:60372"/>
        <dbReference type="ChEBI" id="CHEBI:37721"/>
    </reaction>
    <physiologicalReaction direction="left-to-right" evidence="12">
        <dbReference type="Rhea" id="RHEA:60373"/>
    </physiologicalReaction>
</comment>
<evidence type="ECO:0000256" key="2">
    <source>
        <dbReference type="ARBA" id="ARBA00011738"/>
    </source>
</evidence>
<comment type="subunit">
    <text evidence="2">Homodimer.</text>
</comment>
<comment type="subcellular location">
    <subcellularLocation>
        <location evidence="1">Membrane</location>
        <topology evidence="1">Multi-pass membrane protein</topology>
    </subcellularLocation>
</comment>
<evidence type="ECO:0000256" key="6">
    <source>
        <dbReference type="ARBA" id="ARBA00023136"/>
    </source>
</evidence>
<evidence type="ECO:0000256" key="14">
    <source>
        <dbReference type="RuleBase" id="RU003346"/>
    </source>
</evidence>
<dbReference type="InterPro" id="IPR003663">
    <property type="entry name" value="Sugar/inositol_transpt"/>
</dbReference>
<dbReference type="PANTHER" id="PTHR23503">
    <property type="entry name" value="SOLUTE CARRIER FAMILY 2"/>
    <property type="match status" value="1"/>
</dbReference>
<dbReference type="Pfam" id="PF00083">
    <property type="entry name" value="Sugar_tr"/>
    <property type="match status" value="1"/>
</dbReference>
<evidence type="ECO:0000256" key="10">
    <source>
        <dbReference type="ARBA" id="ARBA00044662"/>
    </source>
</evidence>
<dbReference type="InterPro" id="IPR005829">
    <property type="entry name" value="Sugar_transporter_CS"/>
</dbReference>
<dbReference type="PROSITE" id="PS00216">
    <property type="entry name" value="SUGAR_TRANSPORT_1"/>
    <property type="match status" value="1"/>
</dbReference>
<dbReference type="GO" id="GO:0016020">
    <property type="term" value="C:membrane"/>
    <property type="evidence" value="ECO:0007669"/>
    <property type="project" value="UniProtKB-SubCell"/>
</dbReference>
<dbReference type="PROSITE" id="PS50850">
    <property type="entry name" value="MFS"/>
    <property type="match status" value="1"/>
</dbReference>
<keyword evidence="3 14" id="KW-0813">Transport</keyword>
<comment type="similarity">
    <text evidence="14">Belongs to the major facilitator superfamily. Sugar transporter (TC 2.A.1.1) family.</text>
</comment>
<dbReference type="PROSITE" id="PS00217">
    <property type="entry name" value="SUGAR_TRANSPORT_2"/>
    <property type="match status" value="1"/>
</dbReference>
<dbReference type="EMBL" id="HBGV01013224">
    <property type="protein sequence ID" value="CAD9502582.1"/>
    <property type="molecule type" value="Transcribed_RNA"/>
</dbReference>
<gene>
    <name evidence="17" type="ORF">HTAM1171_LOCUS8067</name>
</gene>